<gene>
    <name evidence="2" type="ORF">DPMN_007048</name>
    <name evidence="1" type="ORF">DPMN_108867</name>
</gene>
<dbReference type="AlphaFoldDB" id="A0A9D4MT03"/>
<accession>A0A9D4MT03</accession>
<evidence type="ECO:0000313" key="1">
    <source>
        <dbReference type="EMBL" id="KAH3835514.1"/>
    </source>
</evidence>
<evidence type="ECO:0000313" key="3">
    <source>
        <dbReference type="Proteomes" id="UP000828390"/>
    </source>
</evidence>
<reference evidence="2" key="2">
    <citation type="submission" date="2020-11" db="EMBL/GenBank/DDBJ databases">
        <authorList>
            <person name="McCartney M.A."/>
            <person name="Auch B."/>
            <person name="Kono T."/>
            <person name="Mallez S."/>
            <person name="Becker A."/>
            <person name="Gohl D.M."/>
            <person name="Silverstein K.A.T."/>
            <person name="Koren S."/>
            <person name="Bechman K.B."/>
            <person name="Herman A."/>
            <person name="Abrahante J.E."/>
            <person name="Garbe J."/>
        </authorList>
    </citation>
    <scope>NUCLEOTIDE SEQUENCE</scope>
    <source>
        <strain evidence="2">Duluth1</strain>
        <tissue evidence="2">Whole animal</tissue>
    </source>
</reference>
<sequence length="111" mass="12827">MPPGGHETNLLTKFNEDWAKNVSYRLFTCIHCNHIEKTALPRGGHVFLPIWTIFELFQDIHETNVLTKFHDDWAKIINLNTAPTPGGHTKILTKLHEDWTSNVTSTVFIRF</sequence>
<organism evidence="2 3">
    <name type="scientific">Dreissena polymorpha</name>
    <name type="common">Zebra mussel</name>
    <name type="synonym">Mytilus polymorpha</name>
    <dbReference type="NCBI Taxonomy" id="45954"/>
    <lineage>
        <taxon>Eukaryota</taxon>
        <taxon>Metazoa</taxon>
        <taxon>Spiralia</taxon>
        <taxon>Lophotrochozoa</taxon>
        <taxon>Mollusca</taxon>
        <taxon>Bivalvia</taxon>
        <taxon>Autobranchia</taxon>
        <taxon>Heteroconchia</taxon>
        <taxon>Euheterodonta</taxon>
        <taxon>Imparidentia</taxon>
        <taxon>Neoheterodontei</taxon>
        <taxon>Myida</taxon>
        <taxon>Dreissenoidea</taxon>
        <taxon>Dreissenidae</taxon>
        <taxon>Dreissena</taxon>
    </lineage>
</organism>
<comment type="caution">
    <text evidence="2">The sequence shown here is derived from an EMBL/GenBank/DDBJ whole genome shotgun (WGS) entry which is preliminary data.</text>
</comment>
<protein>
    <submittedName>
        <fullName evidence="2">Uncharacterized protein</fullName>
    </submittedName>
</protein>
<evidence type="ECO:0000313" key="2">
    <source>
        <dbReference type="EMBL" id="KAH3883098.1"/>
    </source>
</evidence>
<proteinExistence type="predicted"/>
<dbReference type="EMBL" id="JAIWYP010000001">
    <property type="protein sequence ID" value="KAH3883098.1"/>
    <property type="molecule type" value="Genomic_DNA"/>
</dbReference>
<keyword evidence="3" id="KW-1185">Reference proteome</keyword>
<name>A0A9D4MT03_DREPO</name>
<dbReference type="Proteomes" id="UP000828390">
    <property type="component" value="Unassembled WGS sequence"/>
</dbReference>
<reference evidence="2" key="1">
    <citation type="journal article" date="2019" name="bioRxiv">
        <title>The Genome of the Zebra Mussel, Dreissena polymorpha: A Resource for Invasive Species Research.</title>
        <authorList>
            <person name="McCartney M.A."/>
            <person name="Auch B."/>
            <person name="Kono T."/>
            <person name="Mallez S."/>
            <person name="Zhang Y."/>
            <person name="Obille A."/>
            <person name="Becker A."/>
            <person name="Abrahante J.E."/>
            <person name="Garbe J."/>
            <person name="Badalamenti J.P."/>
            <person name="Herman A."/>
            <person name="Mangelson H."/>
            <person name="Liachko I."/>
            <person name="Sullivan S."/>
            <person name="Sone E.D."/>
            <person name="Koren S."/>
            <person name="Silverstein K.A.T."/>
            <person name="Beckman K.B."/>
            <person name="Gohl D.M."/>
        </authorList>
    </citation>
    <scope>NUCLEOTIDE SEQUENCE</scope>
    <source>
        <strain evidence="2">Duluth1</strain>
        <tissue evidence="2">Whole animal</tissue>
    </source>
</reference>
<dbReference type="EMBL" id="JAIWYP010000004">
    <property type="protein sequence ID" value="KAH3835514.1"/>
    <property type="molecule type" value="Genomic_DNA"/>
</dbReference>